<keyword evidence="4 7" id="KW-0863">Zinc-finger</keyword>
<evidence type="ECO:0000256" key="4">
    <source>
        <dbReference type="ARBA" id="ARBA00022771"/>
    </source>
</evidence>
<dbReference type="Proteomes" id="UP000014760">
    <property type="component" value="Unassembled WGS sequence"/>
</dbReference>
<dbReference type="PANTHER" id="PTHR24394:SF29">
    <property type="entry name" value="MYONEURIN"/>
    <property type="match status" value="1"/>
</dbReference>
<feature type="domain" description="C2H2-type" evidence="10">
    <location>
        <begin position="479"/>
        <end position="502"/>
    </location>
</feature>
<dbReference type="PROSITE" id="PS50157">
    <property type="entry name" value="ZINC_FINGER_C2H2_2"/>
    <property type="match status" value="11"/>
</dbReference>
<dbReference type="InterPro" id="IPR011333">
    <property type="entry name" value="SKP1/BTB/POZ_sf"/>
</dbReference>
<gene>
    <name evidence="11" type="ORF">CAPTEDRAFT_225601</name>
</gene>
<feature type="domain" description="C2H2-type" evidence="10">
    <location>
        <begin position="419"/>
        <end position="445"/>
    </location>
</feature>
<feature type="domain" description="C2H2-type" evidence="10">
    <location>
        <begin position="449"/>
        <end position="477"/>
    </location>
</feature>
<dbReference type="Pfam" id="PF12874">
    <property type="entry name" value="zf-met"/>
    <property type="match status" value="1"/>
</dbReference>
<comment type="subcellular location">
    <subcellularLocation>
        <location evidence="1">Nucleus</location>
    </subcellularLocation>
</comment>
<feature type="domain" description="C2H2-type" evidence="10">
    <location>
        <begin position="537"/>
        <end position="564"/>
    </location>
</feature>
<evidence type="ECO:0000256" key="1">
    <source>
        <dbReference type="ARBA" id="ARBA00004123"/>
    </source>
</evidence>
<feature type="domain" description="BTB" evidence="9">
    <location>
        <begin position="30"/>
        <end position="91"/>
    </location>
</feature>
<feature type="domain" description="C2H2-type" evidence="10">
    <location>
        <begin position="643"/>
        <end position="674"/>
    </location>
</feature>
<reference evidence="13" key="1">
    <citation type="submission" date="2012-12" db="EMBL/GenBank/DDBJ databases">
        <authorList>
            <person name="Hellsten U."/>
            <person name="Grimwood J."/>
            <person name="Chapman J.A."/>
            <person name="Shapiro H."/>
            <person name="Aerts A."/>
            <person name="Otillar R.P."/>
            <person name="Terry A.Y."/>
            <person name="Boore J.L."/>
            <person name="Simakov O."/>
            <person name="Marletaz F."/>
            <person name="Cho S.-J."/>
            <person name="Edsinger-Gonzales E."/>
            <person name="Havlak P."/>
            <person name="Kuo D.-H."/>
            <person name="Larsson T."/>
            <person name="Lv J."/>
            <person name="Arendt D."/>
            <person name="Savage R."/>
            <person name="Osoegawa K."/>
            <person name="de Jong P."/>
            <person name="Lindberg D.R."/>
            <person name="Seaver E.C."/>
            <person name="Weisblat D.A."/>
            <person name="Putnam N.H."/>
            <person name="Grigoriev I.V."/>
            <person name="Rokhsar D.S."/>
        </authorList>
    </citation>
    <scope>NUCLEOTIDE SEQUENCE</scope>
    <source>
        <strain evidence="13">I ESC-2004</strain>
    </source>
</reference>
<feature type="compositionally biased region" description="Basic and acidic residues" evidence="8">
    <location>
        <begin position="334"/>
        <end position="344"/>
    </location>
</feature>
<proteinExistence type="predicted"/>
<keyword evidence="13" id="KW-1185">Reference proteome</keyword>
<dbReference type="Gene3D" id="3.30.160.60">
    <property type="entry name" value="Classic Zinc Finger"/>
    <property type="match status" value="7"/>
</dbReference>
<dbReference type="SMART" id="SM00355">
    <property type="entry name" value="ZnF_C2H2"/>
    <property type="match status" value="11"/>
</dbReference>
<dbReference type="InterPro" id="IPR000210">
    <property type="entry name" value="BTB/POZ_dom"/>
</dbReference>
<evidence type="ECO:0008006" key="14">
    <source>
        <dbReference type="Google" id="ProtNLM"/>
    </source>
</evidence>
<dbReference type="OrthoDB" id="6255447at2759"/>
<reference evidence="11 13" key="2">
    <citation type="journal article" date="2013" name="Nature">
        <title>Insights into bilaterian evolution from three spiralian genomes.</title>
        <authorList>
            <person name="Simakov O."/>
            <person name="Marletaz F."/>
            <person name="Cho S.J."/>
            <person name="Edsinger-Gonzales E."/>
            <person name="Havlak P."/>
            <person name="Hellsten U."/>
            <person name="Kuo D.H."/>
            <person name="Larsson T."/>
            <person name="Lv J."/>
            <person name="Arendt D."/>
            <person name="Savage R."/>
            <person name="Osoegawa K."/>
            <person name="de Jong P."/>
            <person name="Grimwood J."/>
            <person name="Chapman J.A."/>
            <person name="Shapiro H."/>
            <person name="Aerts A."/>
            <person name="Otillar R.P."/>
            <person name="Terry A.Y."/>
            <person name="Boore J.L."/>
            <person name="Grigoriev I.V."/>
            <person name="Lindberg D.R."/>
            <person name="Seaver E.C."/>
            <person name="Weisblat D.A."/>
            <person name="Putnam N.H."/>
            <person name="Rokhsar D.S."/>
        </authorList>
    </citation>
    <scope>NUCLEOTIDE SEQUENCE</scope>
    <source>
        <strain evidence="11 13">I ESC-2004</strain>
    </source>
</reference>
<dbReference type="EMBL" id="KB302616">
    <property type="protein sequence ID" value="ELU04073.1"/>
    <property type="molecule type" value="Genomic_DNA"/>
</dbReference>
<dbReference type="InterPro" id="IPR013087">
    <property type="entry name" value="Znf_C2H2_type"/>
</dbReference>
<keyword evidence="5" id="KW-0862">Zinc</keyword>
<sequence length="836" mass="93642">MNEELTLLATPPRDEFWDCLYDLRLKGHLCDIDLGVKNADGNMFIIHAHKLVLVASSAYFKQALESGELLEFYNFDGIRASDLEIVLDYVYHQKAWQEVEREPAALTAANALGIDRHSTKREKPSKLYKDHLGKNFMVVSMEGKPRKKAAMKPNTEETRIFIDDVNQVFEQSIEYSKSKANESAQDTGPQEQMLSIELTAEGETSLQSLLQPSEGSAQSQLSLLADASSSADTLSAIAGITGGHEMVQVITGDSGQTLEVIAGGGGRVVKEEEAAADEVEETVEETEEEVTVEAVDDPQGPDSSQATGSQVETAPQGSNRYGTRGKKFNLPEALKPEKKIKLESEAEEEEEQEEHKCPTCGRGFKNAQGLSVHMGWAHNASGVSHMVKPVHCPECNADVKGSSALSKHMRRYHNNADIHKCSQEGCEEKFSTIRSLRKHLGDVHSVSMFSCDICSISFKSPEGMKIHNSKFHTKGEASLTCHICGKSFKLKHELARHIKYTHNAGFDYKCNLCERGFKTRGTLKRHISTYHSKTRSFICDVCESAFKTAGDLSKHRSLHFRDVNPLNAGRKIQRSNPDGKELRPCKYCGKEFNRLATLTHHEYCVHEAKQEGITYVCSICNKSFAVQAYLQQHIQSKHRPKKYKCGTCEASFTQRYLLHRHMPRCKCIPKHLKPFHCTTCGATFLNKRNLQVHHEQNKCEKELEKQKQDQEDVDYVLYMKEEVEEEAGVEEGEVVVNDGVAHASAGEEGAEEAYQIVENEDGQFIQIGDKLVQVSVTMTSEEQEETTIIQHLDPSAEVAMETGLDNEQFVFRVIEDHALTEEVTQEILEIEPQGNQ</sequence>
<dbReference type="AlphaFoldDB" id="R7UJW0"/>
<dbReference type="SMART" id="SM00225">
    <property type="entry name" value="BTB"/>
    <property type="match status" value="1"/>
</dbReference>
<feature type="region of interest" description="Disordered" evidence="8">
    <location>
        <begin position="269"/>
        <end position="358"/>
    </location>
</feature>
<evidence type="ECO:0000256" key="5">
    <source>
        <dbReference type="ARBA" id="ARBA00022833"/>
    </source>
</evidence>
<name>R7UJW0_CAPTE</name>
<dbReference type="InterPro" id="IPR036236">
    <property type="entry name" value="Znf_C2H2_sf"/>
</dbReference>
<feature type="compositionally biased region" description="Polar residues" evidence="8">
    <location>
        <begin position="301"/>
        <end position="321"/>
    </location>
</feature>
<dbReference type="PANTHER" id="PTHR24394">
    <property type="entry name" value="ZINC FINGER PROTEIN"/>
    <property type="match status" value="1"/>
</dbReference>
<dbReference type="GO" id="GO:0005634">
    <property type="term" value="C:nucleus"/>
    <property type="evidence" value="ECO:0007669"/>
    <property type="project" value="UniProtKB-SubCell"/>
</dbReference>
<dbReference type="GO" id="GO:0000981">
    <property type="term" value="F:DNA-binding transcription factor activity, RNA polymerase II-specific"/>
    <property type="evidence" value="ECO:0007669"/>
    <property type="project" value="TreeGrafter"/>
</dbReference>
<evidence type="ECO:0000313" key="11">
    <source>
        <dbReference type="EMBL" id="ELU04073.1"/>
    </source>
</evidence>
<dbReference type="STRING" id="283909.R7UJW0"/>
<reference evidence="12" key="3">
    <citation type="submission" date="2015-06" db="UniProtKB">
        <authorList>
            <consortium name="EnsemblMetazoa"/>
        </authorList>
    </citation>
    <scope>IDENTIFICATION</scope>
</reference>
<feature type="domain" description="C2H2-type" evidence="10">
    <location>
        <begin position="508"/>
        <end position="536"/>
    </location>
</feature>
<dbReference type="HOGENOM" id="CLU_339873_0_0_1"/>
<evidence type="ECO:0000259" key="9">
    <source>
        <dbReference type="PROSITE" id="PS50097"/>
    </source>
</evidence>
<evidence type="ECO:0000256" key="3">
    <source>
        <dbReference type="ARBA" id="ARBA00022737"/>
    </source>
</evidence>
<feature type="domain" description="C2H2-type" evidence="10">
    <location>
        <begin position="390"/>
        <end position="418"/>
    </location>
</feature>
<keyword evidence="2" id="KW-0479">Metal-binding</keyword>
<organism evidence="11">
    <name type="scientific">Capitella teleta</name>
    <name type="common">Polychaete worm</name>
    <dbReference type="NCBI Taxonomy" id="283909"/>
    <lineage>
        <taxon>Eukaryota</taxon>
        <taxon>Metazoa</taxon>
        <taxon>Spiralia</taxon>
        <taxon>Lophotrochozoa</taxon>
        <taxon>Annelida</taxon>
        <taxon>Polychaeta</taxon>
        <taxon>Sedentaria</taxon>
        <taxon>Scolecida</taxon>
        <taxon>Capitellidae</taxon>
        <taxon>Capitella</taxon>
    </lineage>
</organism>
<feature type="domain" description="C2H2-type" evidence="10">
    <location>
        <begin position="675"/>
        <end position="702"/>
    </location>
</feature>
<feature type="compositionally biased region" description="Acidic residues" evidence="8">
    <location>
        <begin position="274"/>
        <end position="296"/>
    </location>
</feature>
<evidence type="ECO:0000313" key="13">
    <source>
        <dbReference type="Proteomes" id="UP000014760"/>
    </source>
</evidence>
<protein>
    <recommendedName>
        <fullName evidence="14">BTB domain-containing protein</fullName>
    </recommendedName>
</protein>
<keyword evidence="3" id="KW-0677">Repeat</keyword>
<evidence type="ECO:0000256" key="7">
    <source>
        <dbReference type="PROSITE-ProRule" id="PRU00042"/>
    </source>
</evidence>
<evidence type="ECO:0000256" key="2">
    <source>
        <dbReference type="ARBA" id="ARBA00022723"/>
    </source>
</evidence>
<evidence type="ECO:0000256" key="8">
    <source>
        <dbReference type="SAM" id="MobiDB-lite"/>
    </source>
</evidence>
<keyword evidence="6" id="KW-0539">Nucleus</keyword>
<dbReference type="GO" id="GO:0008270">
    <property type="term" value="F:zinc ion binding"/>
    <property type="evidence" value="ECO:0007669"/>
    <property type="project" value="UniProtKB-KW"/>
</dbReference>
<evidence type="ECO:0000259" key="10">
    <source>
        <dbReference type="PROSITE" id="PS50157"/>
    </source>
</evidence>
<dbReference type="Pfam" id="PF00651">
    <property type="entry name" value="BTB"/>
    <property type="match status" value="1"/>
</dbReference>
<accession>R7UJW0</accession>
<dbReference type="CDD" id="cd18186">
    <property type="entry name" value="BTB_POZ_ZBTB_KLHL-like"/>
    <property type="match status" value="1"/>
</dbReference>
<dbReference type="OMA" id="CHLLCSI"/>
<feature type="domain" description="C2H2-type" evidence="10">
    <location>
        <begin position="615"/>
        <end position="643"/>
    </location>
</feature>
<feature type="domain" description="C2H2-type" evidence="10">
    <location>
        <begin position="583"/>
        <end position="611"/>
    </location>
</feature>
<dbReference type="PROSITE" id="PS00028">
    <property type="entry name" value="ZINC_FINGER_C2H2_1"/>
    <property type="match status" value="8"/>
</dbReference>
<dbReference type="Pfam" id="PF13912">
    <property type="entry name" value="zf-C2H2_6"/>
    <property type="match status" value="1"/>
</dbReference>
<dbReference type="PROSITE" id="PS50097">
    <property type="entry name" value="BTB"/>
    <property type="match status" value="1"/>
</dbReference>
<dbReference type="SUPFAM" id="SSF57667">
    <property type="entry name" value="beta-beta-alpha zinc fingers"/>
    <property type="match status" value="5"/>
</dbReference>
<dbReference type="Gene3D" id="3.30.710.10">
    <property type="entry name" value="Potassium Channel Kv1.1, Chain A"/>
    <property type="match status" value="1"/>
</dbReference>
<feature type="domain" description="C2H2-type" evidence="10">
    <location>
        <begin position="355"/>
        <end position="383"/>
    </location>
</feature>
<dbReference type="EnsemblMetazoa" id="CapteT225601">
    <property type="protein sequence ID" value="CapteP225601"/>
    <property type="gene ID" value="CapteG225601"/>
</dbReference>
<dbReference type="Pfam" id="PF00096">
    <property type="entry name" value="zf-C2H2"/>
    <property type="match status" value="4"/>
</dbReference>
<dbReference type="SUPFAM" id="SSF54695">
    <property type="entry name" value="POZ domain"/>
    <property type="match status" value="1"/>
</dbReference>
<evidence type="ECO:0000313" key="12">
    <source>
        <dbReference type="EnsemblMetazoa" id="CapteP225601"/>
    </source>
</evidence>
<dbReference type="EMBL" id="AMQN01008258">
    <property type="status" value="NOT_ANNOTATED_CDS"/>
    <property type="molecule type" value="Genomic_DNA"/>
</dbReference>
<evidence type="ECO:0000256" key="6">
    <source>
        <dbReference type="ARBA" id="ARBA00023242"/>
    </source>
</evidence>